<dbReference type="EMBL" id="VFQE01000001">
    <property type="protein sequence ID" value="TQN42552.1"/>
    <property type="molecule type" value="Genomic_DNA"/>
</dbReference>
<evidence type="ECO:0000313" key="11">
    <source>
        <dbReference type="EMBL" id="TQN42552.1"/>
    </source>
</evidence>
<dbReference type="CDD" id="cd03467">
    <property type="entry name" value="Rieske"/>
    <property type="match status" value="1"/>
</dbReference>
<keyword evidence="9" id="KW-0472">Membrane</keyword>
<keyword evidence="6" id="KW-0411">Iron-sulfur</keyword>
<dbReference type="AlphaFoldDB" id="A0A543PEM7"/>
<evidence type="ECO:0000256" key="6">
    <source>
        <dbReference type="ARBA" id="ARBA00023014"/>
    </source>
</evidence>
<evidence type="ECO:0000259" key="10">
    <source>
        <dbReference type="PROSITE" id="PS51296"/>
    </source>
</evidence>
<keyword evidence="12" id="KW-1185">Reference proteome</keyword>
<dbReference type="PROSITE" id="PS51296">
    <property type="entry name" value="RIESKE"/>
    <property type="match status" value="1"/>
</dbReference>
<feature type="transmembrane region" description="Helical" evidence="9">
    <location>
        <begin position="98"/>
        <end position="118"/>
    </location>
</feature>
<dbReference type="Gene3D" id="2.102.10.10">
    <property type="entry name" value="Rieske [2Fe-2S] iron-sulphur domain"/>
    <property type="match status" value="1"/>
</dbReference>
<comment type="caution">
    <text evidence="11">The sequence shown here is derived from an EMBL/GenBank/DDBJ whole genome shotgun (WGS) entry which is preliminary data.</text>
</comment>
<protein>
    <recommendedName>
        <fullName evidence="2">Cytochrome bc1 complex Rieske iron-sulfur subunit</fullName>
    </recommendedName>
    <alternativeName>
        <fullName evidence="8">Cytochrome bc1 reductase complex subunit QcrA</fullName>
    </alternativeName>
</protein>
<reference evidence="11 12" key="1">
    <citation type="submission" date="2019-06" db="EMBL/GenBank/DDBJ databases">
        <title>Sequencing the genomes of 1000 actinobacteria strains.</title>
        <authorList>
            <person name="Klenk H.-P."/>
        </authorList>
    </citation>
    <scope>NUCLEOTIDE SEQUENCE [LARGE SCALE GENOMIC DNA]</scope>
    <source>
        <strain evidence="11 12">DSM 46837</strain>
    </source>
</reference>
<feature type="transmembrane region" description="Helical" evidence="9">
    <location>
        <begin position="45"/>
        <end position="64"/>
    </location>
</feature>
<keyword evidence="9" id="KW-0812">Transmembrane</keyword>
<evidence type="ECO:0000256" key="2">
    <source>
        <dbReference type="ARBA" id="ARBA00015816"/>
    </source>
</evidence>
<keyword evidence="7" id="KW-1015">Disulfide bond</keyword>
<dbReference type="InterPro" id="IPR014349">
    <property type="entry name" value="Rieske_Fe-S_prot"/>
</dbReference>
<gene>
    <name evidence="11" type="ORF">FHU33_1956</name>
</gene>
<evidence type="ECO:0000256" key="5">
    <source>
        <dbReference type="ARBA" id="ARBA00023004"/>
    </source>
</evidence>
<keyword evidence="9" id="KW-1133">Transmembrane helix</keyword>
<name>A0A543PEM7_9ACTN</name>
<sequence>MSAAAPDAPDRSGLRGPVPVAVAGATVLLFAAFVVGLVAGWRTGLIGTLLGIGLLGAAFLVAQVRPRTISELVWPDEREAGDAPVAAAVARHPVRRRWVLGGAGLGALGGIGLLAWLGRDESRRTPWRRGVHVVTADGERIRADEVPVGGFGTVWPEGSERADSASAVLVRLAGDAEPPTVLEWVVGRRIVVYSKICTHAGCPVGLYQEIDDSLFCPCHQATFDAARGAVPTFGPASRPLPQLPLGVDGDGFLVATGGFAVPVGPVRG</sequence>
<evidence type="ECO:0000313" key="12">
    <source>
        <dbReference type="Proteomes" id="UP000319865"/>
    </source>
</evidence>
<accession>A0A543PEM7</accession>
<dbReference type="Pfam" id="PF00355">
    <property type="entry name" value="Rieske"/>
    <property type="match status" value="1"/>
</dbReference>
<evidence type="ECO:0000256" key="8">
    <source>
        <dbReference type="ARBA" id="ARBA00029586"/>
    </source>
</evidence>
<organism evidence="11 12">
    <name type="scientific">Blastococcus colisei</name>
    <dbReference type="NCBI Taxonomy" id="1564162"/>
    <lineage>
        <taxon>Bacteria</taxon>
        <taxon>Bacillati</taxon>
        <taxon>Actinomycetota</taxon>
        <taxon>Actinomycetes</taxon>
        <taxon>Geodermatophilales</taxon>
        <taxon>Geodermatophilaceae</taxon>
        <taxon>Blastococcus</taxon>
    </lineage>
</organism>
<keyword evidence="4" id="KW-0479">Metal-binding</keyword>
<evidence type="ECO:0000256" key="4">
    <source>
        <dbReference type="ARBA" id="ARBA00022723"/>
    </source>
</evidence>
<evidence type="ECO:0000256" key="9">
    <source>
        <dbReference type="SAM" id="Phobius"/>
    </source>
</evidence>
<evidence type="ECO:0000256" key="7">
    <source>
        <dbReference type="ARBA" id="ARBA00023157"/>
    </source>
</evidence>
<evidence type="ECO:0000256" key="1">
    <source>
        <dbReference type="ARBA" id="ARBA00002494"/>
    </source>
</evidence>
<proteinExistence type="predicted"/>
<dbReference type="InterPro" id="IPR036922">
    <property type="entry name" value="Rieske_2Fe-2S_sf"/>
</dbReference>
<dbReference type="GO" id="GO:0004497">
    <property type="term" value="F:monooxygenase activity"/>
    <property type="evidence" value="ECO:0007669"/>
    <property type="project" value="UniProtKB-ARBA"/>
</dbReference>
<dbReference type="GO" id="GO:0051537">
    <property type="term" value="F:2 iron, 2 sulfur cluster binding"/>
    <property type="evidence" value="ECO:0007669"/>
    <property type="project" value="UniProtKB-KW"/>
</dbReference>
<keyword evidence="3" id="KW-0001">2Fe-2S</keyword>
<keyword evidence="5" id="KW-0408">Iron</keyword>
<dbReference type="InterPro" id="IPR017941">
    <property type="entry name" value="Rieske_2Fe-2S"/>
</dbReference>
<dbReference type="GO" id="GO:0046872">
    <property type="term" value="F:metal ion binding"/>
    <property type="evidence" value="ECO:0007669"/>
    <property type="project" value="UniProtKB-KW"/>
</dbReference>
<dbReference type="RefSeq" id="WP_246063462.1">
    <property type="nucleotide sequence ID" value="NZ_VFQE01000001.1"/>
</dbReference>
<dbReference type="Proteomes" id="UP000319865">
    <property type="component" value="Unassembled WGS sequence"/>
</dbReference>
<dbReference type="SUPFAM" id="SSF50022">
    <property type="entry name" value="ISP domain"/>
    <property type="match status" value="1"/>
</dbReference>
<feature type="transmembrane region" description="Helical" evidence="9">
    <location>
        <begin position="20"/>
        <end position="38"/>
    </location>
</feature>
<dbReference type="GO" id="GO:0016705">
    <property type="term" value="F:oxidoreductase activity, acting on paired donors, with incorporation or reduction of molecular oxygen"/>
    <property type="evidence" value="ECO:0007669"/>
    <property type="project" value="UniProtKB-ARBA"/>
</dbReference>
<comment type="function">
    <text evidence="1">Iron-sulfur subunit of the cytochrome bc1 complex, an essential component of the respiratory electron transport chain required for ATP synthesis. The bc1 complex catalyzes the oxidation of menaquinol and the reduction of cytochrome c in the respiratory chain. The bc1 complex operates through a Q-cycle mechanism that couples electron transfer to generation of the proton gradient that drives ATP synthesis.</text>
</comment>
<feature type="domain" description="Rieske" evidence="10">
    <location>
        <begin position="152"/>
        <end position="254"/>
    </location>
</feature>
<dbReference type="PANTHER" id="PTHR10134">
    <property type="entry name" value="CYTOCHROME B-C1 COMPLEX SUBUNIT RIESKE, MITOCHONDRIAL"/>
    <property type="match status" value="1"/>
</dbReference>
<evidence type="ECO:0000256" key="3">
    <source>
        <dbReference type="ARBA" id="ARBA00022714"/>
    </source>
</evidence>